<dbReference type="NCBIfam" id="NF035938">
    <property type="entry name" value="EboA_domain"/>
    <property type="match status" value="1"/>
</dbReference>
<gene>
    <name evidence="1" type="primary">eboA</name>
    <name evidence="1" type="ORF">QH73_0022170</name>
</gene>
<keyword evidence="2" id="KW-1185">Reference proteome</keyword>
<evidence type="ECO:0000313" key="2">
    <source>
        <dbReference type="Proteomes" id="UP000031532"/>
    </source>
</evidence>
<protein>
    <submittedName>
        <fullName evidence="1">EboA family metabolite traffic protein</fullName>
    </submittedName>
</protein>
<organism evidence="1 2">
    <name type="scientific">Scytonema millei VB511283</name>
    <dbReference type="NCBI Taxonomy" id="1245923"/>
    <lineage>
        <taxon>Bacteria</taxon>
        <taxon>Bacillati</taxon>
        <taxon>Cyanobacteriota</taxon>
        <taxon>Cyanophyceae</taxon>
        <taxon>Nostocales</taxon>
        <taxon>Scytonemataceae</taxon>
        <taxon>Scytonema</taxon>
    </lineage>
</organism>
<dbReference type="RefSeq" id="WP_039716124.1">
    <property type="nucleotide sequence ID" value="NZ_JTJC03000007.1"/>
</dbReference>
<evidence type="ECO:0000313" key="1">
    <source>
        <dbReference type="EMBL" id="NHC37311.1"/>
    </source>
</evidence>
<comment type="caution">
    <text evidence="1">The sequence shown here is derived from an EMBL/GenBank/DDBJ whole genome shotgun (WGS) entry which is preliminary data.</text>
</comment>
<dbReference type="EMBL" id="JTJC03000007">
    <property type="protein sequence ID" value="NHC37311.1"/>
    <property type="molecule type" value="Genomic_DNA"/>
</dbReference>
<name>A0A9X5E9B2_9CYAN</name>
<dbReference type="AlphaFoldDB" id="A0A9X5E9B2"/>
<accession>A0A9X5E9B2</accession>
<sequence length="232" mass="26062">MTTTQVSTSDLIYSWLERHVDRAGLNWLEEKRSQIARGAAVKVFFTAFSATPRYTGKNSLQLTLSDLQAAAIARKGWFPMNWSVDRAARILLVLALPQDDESQYLQTLEQVFTAADIGELVALYQALPLLSYPKQLKARAAEGVRSNMTDVFNAVALQNPYPAEYFDNLAWNQMILKALFVGSPLHLIQGLDRRANPELAKMLVDYASERQAANRSVSPELWELVKKSKVKS</sequence>
<dbReference type="NCBIfam" id="NF035937">
    <property type="entry name" value="EboA_family"/>
    <property type="match status" value="1"/>
</dbReference>
<dbReference type="Proteomes" id="UP000031532">
    <property type="component" value="Unassembled WGS sequence"/>
</dbReference>
<proteinExistence type="predicted"/>
<reference evidence="1 2" key="1">
    <citation type="journal article" date="2015" name="Genome Announc.">
        <title>Draft Genome Sequence of the Terrestrial Cyanobacterium Scytonema millei VB511283, Isolated from Eastern India.</title>
        <authorList>
            <person name="Sen D."/>
            <person name="Chandrababunaidu M.M."/>
            <person name="Singh D."/>
            <person name="Sanghi N."/>
            <person name="Ghorai A."/>
            <person name="Mishra G.P."/>
            <person name="Madduluri M."/>
            <person name="Adhikary S.P."/>
            <person name="Tripathy S."/>
        </authorList>
    </citation>
    <scope>NUCLEOTIDE SEQUENCE [LARGE SCALE GENOMIC DNA]</scope>
    <source>
        <strain evidence="1 2">VB511283</strain>
    </source>
</reference>
<dbReference type="InterPro" id="IPR047716">
    <property type="entry name" value="EboA"/>
</dbReference>
<dbReference type="OrthoDB" id="325673at2"/>
<dbReference type="InterPro" id="IPR047715">
    <property type="entry name" value="EboA_dom"/>
</dbReference>